<feature type="non-terminal residue" evidence="1">
    <location>
        <position position="1"/>
    </location>
</feature>
<proteinExistence type="predicted"/>
<organism evidence="1 2">
    <name type="scientific">Eragrostis curvula</name>
    <name type="common">weeping love grass</name>
    <dbReference type="NCBI Taxonomy" id="38414"/>
    <lineage>
        <taxon>Eukaryota</taxon>
        <taxon>Viridiplantae</taxon>
        <taxon>Streptophyta</taxon>
        <taxon>Embryophyta</taxon>
        <taxon>Tracheophyta</taxon>
        <taxon>Spermatophyta</taxon>
        <taxon>Magnoliopsida</taxon>
        <taxon>Liliopsida</taxon>
        <taxon>Poales</taxon>
        <taxon>Poaceae</taxon>
        <taxon>PACMAD clade</taxon>
        <taxon>Chloridoideae</taxon>
        <taxon>Eragrostideae</taxon>
        <taxon>Eragrostidinae</taxon>
        <taxon>Eragrostis</taxon>
    </lineage>
</organism>
<dbReference type="AlphaFoldDB" id="A0A5J9VYA4"/>
<evidence type="ECO:0000313" key="2">
    <source>
        <dbReference type="Proteomes" id="UP000324897"/>
    </source>
</evidence>
<sequence length="86" mass="9529">RHHSAPPLLVAVVPSLLRRGVVIHPDLAPTSPSVGKRFSGRIARFRSAESSSFVDPSGTRRVLRLTDAWPNADWSRVCEKWEASNL</sequence>
<reference evidence="1 2" key="1">
    <citation type="journal article" date="2019" name="Sci. Rep.">
        <title>A high-quality genome of Eragrostis curvula grass provides insights into Poaceae evolution and supports new strategies to enhance forage quality.</title>
        <authorList>
            <person name="Carballo J."/>
            <person name="Santos B.A.C.M."/>
            <person name="Zappacosta D."/>
            <person name="Garbus I."/>
            <person name="Selva J.P."/>
            <person name="Gallo C.A."/>
            <person name="Diaz A."/>
            <person name="Albertini E."/>
            <person name="Caccamo M."/>
            <person name="Echenique V."/>
        </authorList>
    </citation>
    <scope>NUCLEOTIDE SEQUENCE [LARGE SCALE GENOMIC DNA]</scope>
    <source>
        <strain evidence="2">cv. Victoria</strain>
        <tissue evidence="1">Leaf</tissue>
    </source>
</reference>
<keyword evidence="2" id="KW-1185">Reference proteome</keyword>
<evidence type="ECO:0000313" key="1">
    <source>
        <dbReference type="EMBL" id="TVU40090.1"/>
    </source>
</evidence>
<dbReference type="Gramene" id="TVU40090">
    <property type="protein sequence ID" value="TVU40090"/>
    <property type="gene ID" value="EJB05_13538"/>
</dbReference>
<accession>A0A5J9VYA4</accession>
<comment type="caution">
    <text evidence="1">The sequence shown here is derived from an EMBL/GenBank/DDBJ whole genome shotgun (WGS) entry which is preliminary data.</text>
</comment>
<dbReference type="EMBL" id="RWGY01000007">
    <property type="protein sequence ID" value="TVU40090.1"/>
    <property type="molecule type" value="Genomic_DNA"/>
</dbReference>
<gene>
    <name evidence="1" type="ORF">EJB05_13538</name>
</gene>
<dbReference type="Proteomes" id="UP000324897">
    <property type="component" value="Chromosome 4"/>
</dbReference>
<protein>
    <submittedName>
        <fullName evidence="1">Uncharacterized protein</fullName>
    </submittedName>
</protein>
<name>A0A5J9VYA4_9POAL</name>